<organism evidence="1 2">
    <name type="scientific">Candidatus Sulfurimonas marisnigri</name>
    <dbReference type="NCBI Taxonomy" id="2740405"/>
    <lineage>
        <taxon>Bacteria</taxon>
        <taxon>Pseudomonadati</taxon>
        <taxon>Campylobacterota</taxon>
        <taxon>Epsilonproteobacteria</taxon>
        <taxon>Campylobacterales</taxon>
        <taxon>Sulfurimonadaceae</taxon>
        <taxon>Sulfurimonas</taxon>
    </lineage>
</organism>
<evidence type="ECO:0000313" key="2">
    <source>
        <dbReference type="Proteomes" id="UP000593836"/>
    </source>
</evidence>
<keyword evidence="2" id="KW-1185">Reference proteome</keyword>
<accession>A0A7S7RPX7</accession>
<dbReference type="KEGG" id="smas:HUE87_09035"/>
<protein>
    <submittedName>
        <fullName evidence="1">Uncharacterized protein</fullName>
    </submittedName>
</protein>
<proteinExistence type="predicted"/>
<evidence type="ECO:0000313" key="1">
    <source>
        <dbReference type="EMBL" id="QOY54029.1"/>
    </source>
</evidence>
<dbReference type="AlphaFoldDB" id="A0A7S7RPX7"/>
<dbReference type="EMBL" id="CP054493">
    <property type="protein sequence ID" value="QOY54029.1"/>
    <property type="molecule type" value="Genomic_DNA"/>
</dbReference>
<gene>
    <name evidence="1" type="ORF">HUE87_09035</name>
</gene>
<reference evidence="1 2" key="1">
    <citation type="submission" date="2020-05" db="EMBL/GenBank/DDBJ databases">
        <title>Sulfurimonas marisnigri, sp. nov., and Sulfurimonas baltica, sp. nov., manganese oxide reducing chemolithoautotrophs of the class Epsilonproteobacteria isolated from the pelagic redoxclines of the Black and Baltic Seas and emended description of the genus Sulfurimonas.</title>
        <authorList>
            <person name="Henkel J.V."/>
            <person name="Laudan C."/>
            <person name="Werner J."/>
            <person name="Neu T."/>
            <person name="Plewe S."/>
            <person name="Sproer C."/>
            <person name="Bunk B."/>
            <person name="Schulz-Vogt H.N."/>
        </authorList>
    </citation>
    <scope>NUCLEOTIDE SEQUENCE [LARGE SCALE GENOMIC DNA]</scope>
    <source>
        <strain evidence="1 2">SoZ1</strain>
    </source>
</reference>
<dbReference type="Proteomes" id="UP000593836">
    <property type="component" value="Chromosome"/>
</dbReference>
<name>A0A7S7RPX7_9BACT</name>
<dbReference type="RefSeq" id="WP_194365993.1">
    <property type="nucleotide sequence ID" value="NZ_CP054493.1"/>
</dbReference>
<sequence length="73" mass="8145">MIQLDKSSLNNGLKVLICAELFSKVKDGAINDEVIVFAGKDEDVTNILSWTARLNCKVMDIESYDEYDLSNTS</sequence>